<organism evidence="5 6">
    <name type="scientific">Chryseobacterium aquaticum</name>
    <dbReference type="NCBI Taxonomy" id="452084"/>
    <lineage>
        <taxon>Bacteria</taxon>
        <taxon>Pseudomonadati</taxon>
        <taxon>Bacteroidota</taxon>
        <taxon>Flavobacteriia</taxon>
        <taxon>Flavobacteriales</taxon>
        <taxon>Weeksellaceae</taxon>
        <taxon>Chryseobacterium group</taxon>
        <taxon>Chryseobacterium</taxon>
    </lineage>
</organism>
<dbReference type="PANTHER" id="PTHR35333:SF3">
    <property type="entry name" value="BETA-LACTAMASE-TYPE TRANSPEPTIDASE FOLD CONTAINING PROTEIN"/>
    <property type="match status" value="1"/>
</dbReference>
<evidence type="ECO:0000313" key="5">
    <source>
        <dbReference type="EMBL" id="KQK25375.1"/>
    </source>
</evidence>
<evidence type="ECO:0000259" key="4">
    <source>
        <dbReference type="Pfam" id="PF13354"/>
    </source>
</evidence>
<evidence type="ECO:0000256" key="1">
    <source>
        <dbReference type="ARBA" id="ARBA00001526"/>
    </source>
</evidence>
<feature type="domain" description="Beta-lactamase class A catalytic" evidence="4">
    <location>
        <begin position="39"/>
        <end position="265"/>
    </location>
</feature>
<evidence type="ECO:0000256" key="2">
    <source>
        <dbReference type="ARBA" id="ARBA00009009"/>
    </source>
</evidence>
<dbReference type="Proteomes" id="UP000051682">
    <property type="component" value="Unassembled WGS sequence"/>
</dbReference>
<dbReference type="AlphaFoldDB" id="A0A0Q3HRQ5"/>
<dbReference type="InterPro" id="IPR012338">
    <property type="entry name" value="Beta-lactam/transpept-like"/>
</dbReference>
<dbReference type="NCBIfam" id="NF033103">
    <property type="entry name" value="bla_class_A"/>
    <property type="match status" value="1"/>
</dbReference>
<dbReference type="Pfam" id="PF13354">
    <property type="entry name" value="Beta-lactamase2"/>
    <property type="match status" value="1"/>
</dbReference>
<dbReference type="EC" id="3.5.2.6" evidence="3"/>
<keyword evidence="6" id="KW-1185">Reference proteome</keyword>
<dbReference type="NCBIfam" id="NF012099">
    <property type="entry name" value="SubclassA2"/>
    <property type="match status" value="1"/>
</dbReference>
<evidence type="ECO:0000313" key="6">
    <source>
        <dbReference type="Proteomes" id="UP000051682"/>
    </source>
</evidence>
<proteinExistence type="inferred from homology"/>
<dbReference type="GO" id="GO:0046677">
    <property type="term" value="P:response to antibiotic"/>
    <property type="evidence" value="ECO:0007669"/>
    <property type="project" value="InterPro"/>
</dbReference>
<dbReference type="GO" id="GO:0030655">
    <property type="term" value="P:beta-lactam antibiotic catabolic process"/>
    <property type="evidence" value="ECO:0007669"/>
    <property type="project" value="InterPro"/>
</dbReference>
<dbReference type="OrthoDB" id="9772863at2"/>
<comment type="caution">
    <text evidence="5">The sequence shown here is derived from an EMBL/GenBank/DDBJ whole genome shotgun (WGS) entry which is preliminary data.</text>
</comment>
<dbReference type="SUPFAM" id="SSF56601">
    <property type="entry name" value="beta-lactamase/transpeptidase-like"/>
    <property type="match status" value="1"/>
</dbReference>
<gene>
    <name evidence="5" type="ORF">AR438_07120</name>
</gene>
<comment type="catalytic activity">
    <reaction evidence="1">
        <text>a beta-lactam + H2O = a substituted beta-amino acid</text>
        <dbReference type="Rhea" id="RHEA:20401"/>
        <dbReference type="ChEBI" id="CHEBI:15377"/>
        <dbReference type="ChEBI" id="CHEBI:35627"/>
        <dbReference type="ChEBI" id="CHEBI:140347"/>
        <dbReference type="EC" id="3.5.2.6"/>
    </reaction>
</comment>
<evidence type="ECO:0000256" key="3">
    <source>
        <dbReference type="ARBA" id="ARBA00012865"/>
    </source>
</evidence>
<dbReference type="Gene3D" id="3.40.710.10">
    <property type="entry name" value="DD-peptidase/beta-lactamase superfamily"/>
    <property type="match status" value="1"/>
</dbReference>
<dbReference type="STRING" id="452084.AR438_07120"/>
<sequence length="292" mass="32777">MRKISLFFLLISGIIFSQQSVLEQKLNSITKDKNATVAVSVHSFEDNIKLSINGDKKLPLLSVFKFHIALTVLNLVDQKKLSLKQKILVTKGDLHENTWSPFRKKYPNGNVEITLEELLQYMVSQSDNNITDLLIRLVGGTQSVQNFMDKMKVKDFTIKADESKMHEGYEFHYLNTSTANSLNQLLKNFYDKKIISKSSTSFLMKTMLETTTGANKIVALLPKETPVAHRTGSSGKNEEGLTIAENDIGIITLPNGKHIALSVLVSDSMESEETNTKMVAEIAKVVYENFNK</sequence>
<reference evidence="5 6" key="1">
    <citation type="submission" date="2015-10" db="EMBL/GenBank/DDBJ databases">
        <title>Chryseobacterium aquaticum genome.</title>
        <authorList>
            <person name="Newman J.D."/>
            <person name="Ferguson M.B."/>
            <person name="Miller J.R."/>
        </authorList>
    </citation>
    <scope>NUCLEOTIDE SEQUENCE [LARGE SCALE GENOMIC DNA]</scope>
    <source>
        <strain evidence="5 6">KCTC 12483</strain>
    </source>
</reference>
<accession>A0A0Q3HRQ5</accession>
<protein>
    <recommendedName>
        <fullName evidence="3">beta-lactamase</fullName>
        <ecNumber evidence="3">3.5.2.6</ecNumber>
    </recommendedName>
</protein>
<dbReference type="EMBL" id="LLYZ01000005">
    <property type="protein sequence ID" value="KQK25375.1"/>
    <property type="molecule type" value="Genomic_DNA"/>
</dbReference>
<name>A0A0Q3HRQ5_9FLAO</name>
<dbReference type="InterPro" id="IPR000871">
    <property type="entry name" value="Beta-lactam_class-A"/>
</dbReference>
<dbReference type="InterPro" id="IPR045155">
    <property type="entry name" value="Beta-lactam_cat"/>
</dbReference>
<dbReference type="RefSeq" id="WP_056013643.1">
    <property type="nucleotide sequence ID" value="NZ_LLYZ01000005.1"/>
</dbReference>
<dbReference type="PANTHER" id="PTHR35333">
    <property type="entry name" value="BETA-LACTAMASE"/>
    <property type="match status" value="1"/>
</dbReference>
<comment type="similarity">
    <text evidence="2">Belongs to the class-A beta-lactamase family.</text>
</comment>
<dbReference type="GO" id="GO:0008800">
    <property type="term" value="F:beta-lactamase activity"/>
    <property type="evidence" value="ECO:0007669"/>
    <property type="project" value="UniProtKB-EC"/>
</dbReference>